<dbReference type="GeneID" id="3254750"/>
<keyword evidence="3" id="KW-0342">GTP-binding</keyword>
<evidence type="ECO:0000313" key="7">
    <source>
        <dbReference type="Proteomes" id="UP000002149"/>
    </source>
</evidence>
<dbReference type="AlphaFoldDB" id="Q5K8I0"/>
<dbReference type="InterPro" id="IPR014100">
    <property type="entry name" value="GTP-bd_Obg/CgtA"/>
</dbReference>
<dbReference type="GO" id="GO:0005739">
    <property type="term" value="C:mitochondrion"/>
    <property type="evidence" value="ECO:0000318"/>
    <property type="project" value="GO_Central"/>
</dbReference>
<dbReference type="InterPro" id="IPR006073">
    <property type="entry name" value="GTP-bd"/>
</dbReference>
<dbReference type="KEGG" id="cne:CNL05610"/>
<dbReference type="HOGENOM" id="CLU_011747_2_6_1"/>
<name>Q5K8I0_CRYD1</name>
<dbReference type="Proteomes" id="UP000002149">
    <property type="component" value="Chromosome 12"/>
</dbReference>
<dbReference type="InterPro" id="IPR031167">
    <property type="entry name" value="G_OBG"/>
</dbReference>
<dbReference type="GO" id="GO:0042254">
    <property type="term" value="P:ribosome biogenesis"/>
    <property type="evidence" value="ECO:0007669"/>
    <property type="project" value="UniProtKB-UniRule"/>
</dbReference>
<dbReference type="Gene3D" id="3.40.50.300">
    <property type="entry name" value="P-loop containing nucleotide triphosphate hydrolases"/>
    <property type="match status" value="1"/>
</dbReference>
<dbReference type="GO" id="GO:0000287">
    <property type="term" value="F:magnesium ion binding"/>
    <property type="evidence" value="ECO:0007669"/>
    <property type="project" value="InterPro"/>
</dbReference>
<dbReference type="PRINTS" id="PR00326">
    <property type="entry name" value="GTP1OBG"/>
</dbReference>
<evidence type="ECO:0000259" key="5">
    <source>
        <dbReference type="PROSITE" id="PS51883"/>
    </source>
</evidence>
<dbReference type="PaxDb" id="214684-Q5K8I0"/>
<dbReference type="eggNOG" id="KOG1489">
    <property type="taxonomic scope" value="Eukaryota"/>
</dbReference>
<dbReference type="GO" id="GO:0005525">
    <property type="term" value="F:GTP binding"/>
    <property type="evidence" value="ECO:0000318"/>
    <property type="project" value="GO_Central"/>
</dbReference>
<accession>Q5K8I0</accession>
<dbReference type="PANTHER" id="PTHR11702">
    <property type="entry name" value="DEVELOPMENTALLY REGULATED GTP-BINDING PROTEIN-RELATED"/>
    <property type="match status" value="1"/>
</dbReference>
<comment type="similarity">
    <text evidence="1">Belongs to the TRAFAC class OBG-HflX-like GTPase superfamily. OBG GTPase family.</text>
</comment>
<dbReference type="InterPro" id="IPR036726">
    <property type="entry name" value="GTP1_OBG_dom_sf"/>
</dbReference>
<reference evidence="6 7" key="1">
    <citation type="journal article" date="2005" name="Science">
        <title>The genome of the basidiomycetous yeast and human pathogen Cryptococcus neoformans.</title>
        <authorList>
            <person name="Loftus B.J."/>
            <person name="Fung E."/>
            <person name="Roncaglia P."/>
            <person name="Rowley D."/>
            <person name="Amedeo P."/>
            <person name="Bruno D."/>
            <person name="Vamathevan J."/>
            <person name="Miranda M."/>
            <person name="Anderson I.J."/>
            <person name="Fraser J.A."/>
            <person name="Allen J.E."/>
            <person name="Bosdet I.E."/>
            <person name="Brent M.R."/>
            <person name="Chiu R."/>
            <person name="Doering T.L."/>
            <person name="Donlin M.J."/>
            <person name="D'Souza C.A."/>
            <person name="Fox D.S."/>
            <person name="Grinberg V."/>
            <person name="Fu J."/>
            <person name="Fukushima M."/>
            <person name="Haas B.J."/>
            <person name="Huang J.C."/>
            <person name="Janbon G."/>
            <person name="Jones S.J."/>
            <person name="Koo H.L."/>
            <person name="Krzywinski M.I."/>
            <person name="Kwon-Chung J.K."/>
            <person name="Lengeler K.B."/>
            <person name="Maiti R."/>
            <person name="Marra M.A."/>
            <person name="Marra R.E."/>
            <person name="Mathewson C.A."/>
            <person name="Mitchell T.G."/>
            <person name="Pertea M."/>
            <person name="Riggs F.R."/>
            <person name="Salzberg S.L."/>
            <person name="Schein J.E."/>
            <person name="Shvartsbeyn A."/>
            <person name="Shin H."/>
            <person name="Shumway M."/>
            <person name="Specht C.A."/>
            <person name="Suh B.B."/>
            <person name="Tenney A."/>
            <person name="Utterback T.R."/>
            <person name="Wickes B.L."/>
            <person name="Wortman J.R."/>
            <person name="Wye N.H."/>
            <person name="Kronstad J.W."/>
            <person name="Lodge J.K."/>
            <person name="Heitman J."/>
            <person name="Davis R.W."/>
            <person name="Fraser C.M."/>
            <person name="Hyman R.W."/>
        </authorList>
    </citation>
    <scope>NUCLEOTIDE SEQUENCE [LARGE SCALE GENOMIC DNA]</scope>
    <source>
        <strain evidence="7">JEC21 / ATCC MYA-565</strain>
    </source>
</reference>
<sequence length="525" mass="57571">MRRIAPVLLRPLAARAYAAKPLDIDHVQDPDFEDVLGELTRRRRKADAKRRQYGSSFVDHAIVTVRGGKGGNGAAALEASLRGPSFPSGGNGAHGGSVYITTSPELTSLATVKKRLIAGAGGSGGGAFKHGRKGEDLVVQVPVGTIVRELKREGEEERMEREEDDLGLSDAEKKKKRWQRWFIAHPSTKGEVSEEEYADGEDLLRRERRWIAHTPSFDQTPPFHLDISEPLDEPVLIASGGSGGLGNPFFPSPRLASRGTLPPTHTFEFELKLLADVGLVGFPNAGKSTILRALTGRRAEVAGYQFTTLNPQIGVVRVYEDGSWGVGKEEVVETWIEREREDFSRQTGGPFPASRIKNGREDKMERLRFTLSDNPGLLPMASQNVGLGHSFLRSIERSPVLAYVLDLTKPSPVQDLQVLKTELEAYKPGLSERAGVVVLNKGDAVPEEEGKKRVEEVAAFVSEHKSGQVIVLSGRYGLGMETLVALLADNVEKARIERAEMLDRERKAVKEEPVSHRVSGFGLKK</sequence>
<dbReference type="CDD" id="cd01898">
    <property type="entry name" value="Obg"/>
    <property type="match status" value="1"/>
</dbReference>
<dbReference type="PROSITE" id="PS51710">
    <property type="entry name" value="G_OBG"/>
    <property type="match status" value="1"/>
</dbReference>
<dbReference type="STRING" id="214684.Q5K8I0"/>
<evidence type="ECO:0000256" key="2">
    <source>
        <dbReference type="ARBA" id="ARBA00022741"/>
    </source>
</evidence>
<evidence type="ECO:0000259" key="4">
    <source>
        <dbReference type="PROSITE" id="PS51710"/>
    </source>
</evidence>
<dbReference type="InterPro" id="IPR006169">
    <property type="entry name" value="GTP1_OBG_dom"/>
</dbReference>
<dbReference type="EMBL" id="AE017352">
    <property type="protein sequence ID" value="AAW46580.1"/>
    <property type="molecule type" value="Genomic_DNA"/>
</dbReference>
<keyword evidence="7" id="KW-1185">Reference proteome</keyword>
<protein>
    <submittedName>
        <fullName evidence="6">Essential conserved GTPase, putative</fullName>
    </submittedName>
</protein>
<dbReference type="SUPFAM" id="SSF82051">
    <property type="entry name" value="Obg GTP-binding protein N-terminal domain"/>
    <property type="match status" value="1"/>
</dbReference>
<dbReference type="GO" id="GO:0003924">
    <property type="term" value="F:GTPase activity"/>
    <property type="evidence" value="ECO:0000318"/>
    <property type="project" value="GO_Central"/>
</dbReference>
<evidence type="ECO:0000256" key="3">
    <source>
        <dbReference type="ARBA" id="ARBA00023134"/>
    </source>
</evidence>
<evidence type="ECO:0000256" key="1">
    <source>
        <dbReference type="ARBA" id="ARBA00007699"/>
    </source>
</evidence>
<dbReference type="Gene3D" id="2.70.210.12">
    <property type="entry name" value="GTP1/OBG domain"/>
    <property type="match status" value="1"/>
</dbReference>
<dbReference type="InParanoid" id="Q5K8I0"/>
<dbReference type="PROSITE" id="PS51883">
    <property type="entry name" value="OBG"/>
    <property type="match status" value="1"/>
</dbReference>
<dbReference type="InterPro" id="IPR027417">
    <property type="entry name" value="P-loop_NTPase"/>
</dbReference>
<dbReference type="InterPro" id="IPR045086">
    <property type="entry name" value="OBG_GTPase"/>
</dbReference>
<dbReference type="PIRSF" id="PIRSF002401">
    <property type="entry name" value="GTP_bd_Obg/CgtA"/>
    <property type="match status" value="1"/>
</dbReference>
<dbReference type="OMA" id="PRVGHWE"/>
<feature type="domain" description="OBG-type G" evidence="4">
    <location>
        <begin position="275"/>
        <end position="492"/>
    </location>
</feature>
<gene>
    <name evidence="6" type="ordered locus">CNL05610</name>
</gene>
<proteinExistence type="inferred from homology"/>
<dbReference type="Pfam" id="PF01926">
    <property type="entry name" value="MMR_HSR1"/>
    <property type="match status" value="1"/>
</dbReference>
<dbReference type="SUPFAM" id="SSF52540">
    <property type="entry name" value="P-loop containing nucleoside triphosphate hydrolases"/>
    <property type="match status" value="1"/>
</dbReference>
<organism evidence="6 7">
    <name type="scientific">Cryptococcus deneoformans (strain JEC21 / ATCC MYA-565)</name>
    <name type="common">Cryptococcus neoformans var. neoformans serotype D</name>
    <dbReference type="NCBI Taxonomy" id="214684"/>
    <lineage>
        <taxon>Eukaryota</taxon>
        <taxon>Fungi</taxon>
        <taxon>Dikarya</taxon>
        <taxon>Basidiomycota</taxon>
        <taxon>Agaricomycotina</taxon>
        <taxon>Tremellomycetes</taxon>
        <taxon>Tremellales</taxon>
        <taxon>Cryptococcaceae</taxon>
        <taxon>Cryptococcus</taxon>
        <taxon>Cryptococcus neoformans species complex</taxon>
    </lineage>
</organism>
<feature type="domain" description="Obg" evidence="5">
    <location>
        <begin position="55"/>
        <end position="274"/>
    </location>
</feature>
<dbReference type="OrthoDB" id="347018at2759"/>
<dbReference type="PANTHER" id="PTHR11702:SF31">
    <property type="entry name" value="MITOCHONDRIAL RIBOSOME-ASSOCIATED GTPASE 2"/>
    <property type="match status" value="1"/>
</dbReference>
<dbReference type="VEuPathDB" id="FungiDB:CNL05610"/>
<dbReference type="FunCoup" id="Q5K8I0">
    <property type="interactions" value="356"/>
</dbReference>
<keyword evidence="2" id="KW-0547">Nucleotide-binding</keyword>
<evidence type="ECO:0000313" key="6">
    <source>
        <dbReference type="EMBL" id="AAW46580.1"/>
    </source>
</evidence>
<dbReference type="Pfam" id="PF01018">
    <property type="entry name" value="GTP1_OBG"/>
    <property type="match status" value="1"/>
</dbReference>
<dbReference type="RefSeq" id="XP_024513866.1">
    <property type="nucleotide sequence ID" value="XM_024658196.1"/>
</dbReference>